<dbReference type="Pfam" id="PF07690">
    <property type="entry name" value="MFS_1"/>
    <property type="match status" value="2"/>
</dbReference>
<feature type="transmembrane region" description="Helical" evidence="8">
    <location>
        <begin position="259"/>
        <end position="276"/>
    </location>
</feature>
<sequence>MKVTHDVENIDYVKLGNVNIITFVLFWTGLVVLCSLYVTIPLLPKLSEIYQISVSQAAWAGSIFSICFAVGCLFFGAISDRYGKKNVMALGLVGLAIVTFMIGLSDSFSQLVVLRGIQGGLAATFSPVALTYVGVMYPPKKRVTTIGIISSGFLIAGIVGQLISSFITALINWNTVFFFFAIVYIFTSIFLWIVIPKDGMAAKDQDLFAIVRKFKISFSHKPLILCNSIGIMVLLTFVGMYTALGYYLSTSFQFDDQKIFYVRAAGIFGIILSPFTGKFVQKFGMKKVLTFGMLCSIIGLFFMGLGQSLPIIIFMSILFVCGIAIIVPSMLALVGQLGGNEKGVATSIYTFILFIGASLGPIIATFILKTGSSTMPFFVFGAILTVGIVLSIMIHSLTAQHIEKELTN</sequence>
<gene>
    <name evidence="10" type="ORF">HNR53_004436</name>
</gene>
<dbReference type="RefSeq" id="WP_184529949.1">
    <property type="nucleotide sequence ID" value="NZ_JACHGK010000027.1"/>
</dbReference>
<evidence type="ECO:0000256" key="1">
    <source>
        <dbReference type="ARBA" id="ARBA00004651"/>
    </source>
</evidence>
<keyword evidence="6 8" id="KW-1133">Transmembrane helix</keyword>
<dbReference type="AlphaFoldDB" id="A0A7X0HVN2"/>
<keyword evidence="5 8" id="KW-0812">Transmembrane</keyword>
<dbReference type="InterPro" id="IPR036259">
    <property type="entry name" value="MFS_trans_sf"/>
</dbReference>
<evidence type="ECO:0000256" key="2">
    <source>
        <dbReference type="ARBA" id="ARBA00008335"/>
    </source>
</evidence>
<feature type="transmembrane region" description="Helical" evidence="8">
    <location>
        <begin position="288"/>
        <end position="305"/>
    </location>
</feature>
<evidence type="ECO:0000313" key="11">
    <source>
        <dbReference type="Proteomes" id="UP000531594"/>
    </source>
</evidence>
<evidence type="ECO:0000256" key="6">
    <source>
        <dbReference type="ARBA" id="ARBA00022989"/>
    </source>
</evidence>
<feature type="transmembrane region" description="Helical" evidence="8">
    <location>
        <begin position="177"/>
        <end position="195"/>
    </location>
</feature>
<dbReference type="GO" id="GO:0005886">
    <property type="term" value="C:plasma membrane"/>
    <property type="evidence" value="ECO:0007669"/>
    <property type="project" value="UniProtKB-SubCell"/>
</dbReference>
<keyword evidence="11" id="KW-1185">Reference proteome</keyword>
<dbReference type="Proteomes" id="UP000531594">
    <property type="component" value="Unassembled WGS sequence"/>
</dbReference>
<evidence type="ECO:0000256" key="3">
    <source>
        <dbReference type="ARBA" id="ARBA00022448"/>
    </source>
</evidence>
<name>A0A7X0HVN2_9BACI</name>
<dbReference type="InterPro" id="IPR011701">
    <property type="entry name" value="MFS"/>
</dbReference>
<feature type="transmembrane region" description="Helical" evidence="8">
    <location>
        <begin position="374"/>
        <end position="394"/>
    </location>
</feature>
<reference evidence="10 11" key="1">
    <citation type="submission" date="2020-08" db="EMBL/GenBank/DDBJ databases">
        <title>Genomic Encyclopedia of Type Strains, Phase IV (KMG-IV): sequencing the most valuable type-strain genomes for metagenomic binning, comparative biology and taxonomic classification.</title>
        <authorList>
            <person name="Goeker M."/>
        </authorList>
    </citation>
    <scope>NUCLEOTIDE SEQUENCE [LARGE SCALE GENOMIC DNA]</scope>
    <source>
        <strain evidence="10 11">DSM 5391</strain>
    </source>
</reference>
<feature type="transmembrane region" description="Helical" evidence="8">
    <location>
        <begin position="147"/>
        <end position="171"/>
    </location>
</feature>
<keyword evidence="3" id="KW-0813">Transport</keyword>
<protein>
    <submittedName>
        <fullName evidence="10">Putative MFS family arabinose efflux permease</fullName>
    </submittedName>
</protein>
<evidence type="ECO:0000256" key="7">
    <source>
        <dbReference type="ARBA" id="ARBA00023136"/>
    </source>
</evidence>
<dbReference type="PROSITE" id="PS50850">
    <property type="entry name" value="MFS"/>
    <property type="match status" value="1"/>
</dbReference>
<comment type="caution">
    <text evidence="10">The sequence shown here is derived from an EMBL/GenBank/DDBJ whole genome shotgun (WGS) entry which is preliminary data.</text>
</comment>
<dbReference type="PANTHER" id="PTHR43271:SF2">
    <property type="entry name" value="BLL2771 PROTEIN"/>
    <property type="match status" value="1"/>
</dbReference>
<dbReference type="PANTHER" id="PTHR43271">
    <property type="entry name" value="BLL2771 PROTEIN"/>
    <property type="match status" value="1"/>
</dbReference>
<dbReference type="CDD" id="cd17324">
    <property type="entry name" value="MFS_NepI_like"/>
    <property type="match status" value="1"/>
</dbReference>
<dbReference type="EMBL" id="JACHGK010000027">
    <property type="protein sequence ID" value="MBB6447727.1"/>
    <property type="molecule type" value="Genomic_DNA"/>
</dbReference>
<dbReference type="GO" id="GO:0022857">
    <property type="term" value="F:transmembrane transporter activity"/>
    <property type="evidence" value="ECO:0007669"/>
    <property type="project" value="InterPro"/>
</dbReference>
<evidence type="ECO:0000259" key="9">
    <source>
        <dbReference type="PROSITE" id="PS50850"/>
    </source>
</evidence>
<feature type="domain" description="Major facilitator superfamily (MFS) profile" evidence="9">
    <location>
        <begin position="21"/>
        <end position="399"/>
    </location>
</feature>
<dbReference type="SUPFAM" id="SSF103473">
    <property type="entry name" value="MFS general substrate transporter"/>
    <property type="match status" value="1"/>
</dbReference>
<organism evidence="10 11">
    <name type="scientific">Bacillus benzoevorans</name>
    <dbReference type="NCBI Taxonomy" id="1456"/>
    <lineage>
        <taxon>Bacteria</taxon>
        <taxon>Bacillati</taxon>
        <taxon>Bacillota</taxon>
        <taxon>Bacilli</taxon>
        <taxon>Bacillales</taxon>
        <taxon>Bacillaceae</taxon>
        <taxon>Bacillus</taxon>
    </lineage>
</organism>
<feature type="transmembrane region" description="Helical" evidence="8">
    <location>
        <begin position="346"/>
        <end position="368"/>
    </location>
</feature>
<evidence type="ECO:0000256" key="8">
    <source>
        <dbReference type="SAM" id="Phobius"/>
    </source>
</evidence>
<comment type="subcellular location">
    <subcellularLocation>
        <location evidence="1">Cell membrane</location>
        <topology evidence="1">Multi-pass membrane protein</topology>
    </subcellularLocation>
</comment>
<feature type="transmembrane region" description="Helical" evidence="8">
    <location>
        <begin position="311"/>
        <end position="334"/>
    </location>
</feature>
<comment type="similarity">
    <text evidence="2">Belongs to the major facilitator superfamily.</text>
</comment>
<feature type="transmembrane region" description="Helical" evidence="8">
    <location>
        <begin position="87"/>
        <end position="104"/>
    </location>
</feature>
<dbReference type="Gene3D" id="1.20.1250.20">
    <property type="entry name" value="MFS general substrate transporter like domains"/>
    <property type="match status" value="1"/>
</dbReference>
<proteinExistence type="inferred from homology"/>
<accession>A0A7X0HVN2</accession>
<feature type="transmembrane region" description="Helical" evidence="8">
    <location>
        <begin position="20"/>
        <end position="43"/>
    </location>
</feature>
<feature type="transmembrane region" description="Helical" evidence="8">
    <location>
        <begin position="116"/>
        <end position="135"/>
    </location>
</feature>
<feature type="transmembrane region" description="Helical" evidence="8">
    <location>
        <begin position="49"/>
        <end position="75"/>
    </location>
</feature>
<dbReference type="InterPro" id="IPR020846">
    <property type="entry name" value="MFS_dom"/>
</dbReference>
<feature type="transmembrane region" description="Helical" evidence="8">
    <location>
        <begin position="222"/>
        <end position="247"/>
    </location>
</feature>
<keyword evidence="4" id="KW-1003">Cell membrane</keyword>
<evidence type="ECO:0000256" key="4">
    <source>
        <dbReference type="ARBA" id="ARBA00022475"/>
    </source>
</evidence>
<evidence type="ECO:0000256" key="5">
    <source>
        <dbReference type="ARBA" id="ARBA00022692"/>
    </source>
</evidence>
<evidence type="ECO:0000313" key="10">
    <source>
        <dbReference type="EMBL" id="MBB6447727.1"/>
    </source>
</evidence>
<keyword evidence="7 8" id="KW-0472">Membrane</keyword>